<protein>
    <submittedName>
        <fullName evidence="1">Uncharacterized protein</fullName>
    </submittedName>
</protein>
<proteinExistence type="predicted"/>
<dbReference type="EMBL" id="MU004332">
    <property type="protein sequence ID" value="KAF2656797.1"/>
    <property type="molecule type" value="Genomic_DNA"/>
</dbReference>
<evidence type="ECO:0000313" key="1">
    <source>
        <dbReference type="EMBL" id="KAF2656797.1"/>
    </source>
</evidence>
<evidence type="ECO:0000313" key="2">
    <source>
        <dbReference type="Proteomes" id="UP000799324"/>
    </source>
</evidence>
<accession>A0A6A6TBX3</accession>
<reference evidence="1" key="1">
    <citation type="journal article" date="2020" name="Stud. Mycol.">
        <title>101 Dothideomycetes genomes: a test case for predicting lifestyles and emergence of pathogens.</title>
        <authorList>
            <person name="Haridas S."/>
            <person name="Albert R."/>
            <person name="Binder M."/>
            <person name="Bloem J."/>
            <person name="Labutti K."/>
            <person name="Salamov A."/>
            <person name="Andreopoulos B."/>
            <person name="Baker S."/>
            <person name="Barry K."/>
            <person name="Bills G."/>
            <person name="Bluhm B."/>
            <person name="Cannon C."/>
            <person name="Castanera R."/>
            <person name="Culley D."/>
            <person name="Daum C."/>
            <person name="Ezra D."/>
            <person name="Gonzalez J."/>
            <person name="Henrissat B."/>
            <person name="Kuo A."/>
            <person name="Liang C."/>
            <person name="Lipzen A."/>
            <person name="Lutzoni F."/>
            <person name="Magnuson J."/>
            <person name="Mondo S."/>
            <person name="Nolan M."/>
            <person name="Ohm R."/>
            <person name="Pangilinan J."/>
            <person name="Park H.-J."/>
            <person name="Ramirez L."/>
            <person name="Alfaro M."/>
            <person name="Sun H."/>
            <person name="Tritt A."/>
            <person name="Yoshinaga Y."/>
            <person name="Zwiers L.-H."/>
            <person name="Turgeon B."/>
            <person name="Goodwin S."/>
            <person name="Spatafora J."/>
            <person name="Crous P."/>
            <person name="Grigoriev I."/>
        </authorList>
    </citation>
    <scope>NUCLEOTIDE SEQUENCE</scope>
    <source>
        <strain evidence="1">CBS 122681</strain>
    </source>
</reference>
<name>A0A6A6TBX3_9PLEO</name>
<organism evidence="1 2">
    <name type="scientific">Lophiostoma macrostomum CBS 122681</name>
    <dbReference type="NCBI Taxonomy" id="1314788"/>
    <lineage>
        <taxon>Eukaryota</taxon>
        <taxon>Fungi</taxon>
        <taxon>Dikarya</taxon>
        <taxon>Ascomycota</taxon>
        <taxon>Pezizomycotina</taxon>
        <taxon>Dothideomycetes</taxon>
        <taxon>Pleosporomycetidae</taxon>
        <taxon>Pleosporales</taxon>
        <taxon>Lophiostomataceae</taxon>
        <taxon>Lophiostoma</taxon>
    </lineage>
</organism>
<gene>
    <name evidence="1" type="ORF">K491DRAFT_358441</name>
</gene>
<dbReference type="Proteomes" id="UP000799324">
    <property type="component" value="Unassembled WGS sequence"/>
</dbReference>
<sequence>MLRRTRTHLKRFLLQPSPPPPLSRRASVESVHFCRCLPCFYGYPPSRGAAMFRHDPSELRFLGASISCAIISCTCSLTCPFYCSISSTIIVSVPCQTIPFSLFLVHRLTVTEPALVVSHSIFAFSTSVAI</sequence>
<keyword evidence="2" id="KW-1185">Reference proteome</keyword>
<dbReference type="AlphaFoldDB" id="A0A6A6TBX3"/>